<keyword evidence="1" id="KW-0812">Transmembrane</keyword>
<dbReference type="Proteomes" id="UP000663088">
    <property type="component" value="Chromosome"/>
</dbReference>
<sequence length="180" mass="21210">MFNPAKIPTLLFWVRLSKVLILLFFSLYFLLTALDNMLDYEANFQFVHHIVFMDSIPQGSPLHSRAWKSHNLELLIYNCLIAWEGSCGSILFWGTGMLFKNLFRSREDFHRAKSWGTIGLFLGLCGWLFFFILGGGEWFQMWRSPAFNALPQAFRMAILTLVFFFFFVQPEPEENRFHQM</sequence>
<gene>
    <name evidence="2" type="ORF">EM20IM_04300</name>
</gene>
<feature type="transmembrane region" description="Helical" evidence="1">
    <location>
        <begin position="115"/>
        <end position="133"/>
    </location>
</feature>
<evidence type="ECO:0000313" key="2">
    <source>
        <dbReference type="EMBL" id="QSR87550.1"/>
    </source>
</evidence>
<keyword evidence="3" id="KW-1185">Reference proteome</keyword>
<dbReference type="RefSeq" id="WP_206847997.1">
    <property type="nucleotide sequence ID" value="NZ_CP065956.1"/>
</dbReference>
<evidence type="ECO:0000256" key="1">
    <source>
        <dbReference type="SAM" id="Phobius"/>
    </source>
</evidence>
<name>A0ABX7PXJ5_9BACT</name>
<feature type="transmembrane region" description="Helical" evidence="1">
    <location>
        <begin position="153"/>
        <end position="170"/>
    </location>
</feature>
<dbReference type="Pfam" id="PF09933">
    <property type="entry name" value="DUF2165"/>
    <property type="match status" value="1"/>
</dbReference>
<feature type="transmembrane region" description="Helical" evidence="1">
    <location>
        <begin position="74"/>
        <end position="94"/>
    </location>
</feature>
<organism evidence="2 3">
    <name type="scientific">Candidatus Methylacidiphilum infernorum</name>
    <dbReference type="NCBI Taxonomy" id="511746"/>
    <lineage>
        <taxon>Bacteria</taxon>
        <taxon>Pseudomonadati</taxon>
        <taxon>Verrucomicrobiota</taxon>
        <taxon>Methylacidiphilae</taxon>
        <taxon>Methylacidiphilales</taxon>
        <taxon>Methylacidiphilaceae</taxon>
        <taxon>Methylacidiphilum (ex Ratnadevi et al. 2023)</taxon>
    </lineage>
</organism>
<feature type="transmembrane region" description="Helical" evidence="1">
    <location>
        <begin position="12"/>
        <end position="31"/>
    </location>
</feature>
<proteinExistence type="predicted"/>
<dbReference type="EMBL" id="CP065956">
    <property type="protein sequence ID" value="QSR87550.1"/>
    <property type="molecule type" value="Genomic_DNA"/>
</dbReference>
<accession>A0ABX7PXJ5</accession>
<reference evidence="2 3" key="1">
    <citation type="submission" date="2020-12" db="EMBL/GenBank/DDBJ databases">
        <authorList>
            <person name="Awala S.I."/>
            <person name="Gwak J.-H."/>
            <person name="Kim S.-J."/>
            <person name="Rhee S.-K."/>
        </authorList>
    </citation>
    <scope>NUCLEOTIDE SEQUENCE [LARGE SCALE GENOMIC DNA]</scope>
    <source>
        <strain evidence="2 3">IT5</strain>
    </source>
</reference>
<evidence type="ECO:0000313" key="3">
    <source>
        <dbReference type="Proteomes" id="UP000663088"/>
    </source>
</evidence>
<keyword evidence="1" id="KW-1133">Transmembrane helix</keyword>
<keyword evidence="1" id="KW-0472">Membrane</keyword>
<protein>
    <submittedName>
        <fullName evidence="2">DUF2165 domain-containing protein</fullName>
    </submittedName>
</protein>
<dbReference type="InterPro" id="IPR018681">
    <property type="entry name" value="DUF2165_transmembrane"/>
</dbReference>